<protein>
    <submittedName>
        <fullName evidence="1">Uncharacterized protein</fullName>
    </submittedName>
</protein>
<dbReference type="Proteomes" id="UP000011086">
    <property type="component" value="Unassembled WGS sequence"/>
</dbReference>
<reference evidence="1" key="1">
    <citation type="journal article" date="2012" name="PLoS Genet.">
        <title>Comparative analysis of the genomes of two field isolates of the rice blast fungus Magnaporthe oryzae.</title>
        <authorList>
            <person name="Xue M."/>
            <person name="Yang J."/>
            <person name="Li Z."/>
            <person name="Hu S."/>
            <person name="Yao N."/>
            <person name="Dean R.A."/>
            <person name="Zhao W."/>
            <person name="Shen M."/>
            <person name="Zhang H."/>
            <person name="Li C."/>
            <person name="Liu L."/>
            <person name="Cao L."/>
            <person name="Xu X."/>
            <person name="Xing Y."/>
            <person name="Hsiang T."/>
            <person name="Zhang Z."/>
            <person name="Xu J.R."/>
            <person name="Peng Y.L."/>
        </authorList>
    </citation>
    <scope>NUCLEOTIDE SEQUENCE</scope>
    <source>
        <strain evidence="1">Y34</strain>
    </source>
</reference>
<evidence type="ECO:0000313" key="1">
    <source>
        <dbReference type="EMBL" id="ELQ40593.1"/>
    </source>
</evidence>
<name>A0AA97P262_PYRO3</name>
<accession>A0AA97P262</accession>
<gene>
    <name evidence="1" type="ORF">OOU_Y34scaffold00414g24</name>
</gene>
<sequence>MVKRNQSAPIKAAVSSTSKRKVRLWYKIVEKDDEEEEARNQHEAGNGEV</sequence>
<dbReference type="AlphaFoldDB" id="A0AA97P262"/>
<organism evidence="1">
    <name type="scientific">Pyricularia oryzae (strain Y34)</name>
    <name type="common">Rice blast fungus</name>
    <name type="synonym">Magnaporthe oryzae</name>
    <dbReference type="NCBI Taxonomy" id="1143189"/>
    <lineage>
        <taxon>Eukaryota</taxon>
        <taxon>Fungi</taxon>
        <taxon>Dikarya</taxon>
        <taxon>Ascomycota</taxon>
        <taxon>Pezizomycotina</taxon>
        <taxon>Sordariomycetes</taxon>
        <taxon>Sordariomycetidae</taxon>
        <taxon>Magnaporthales</taxon>
        <taxon>Pyriculariaceae</taxon>
        <taxon>Pyricularia</taxon>
    </lineage>
</organism>
<proteinExistence type="predicted"/>
<dbReference type="EMBL" id="JH792951">
    <property type="protein sequence ID" value="ELQ40593.1"/>
    <property type="molecule type" value="Genomic_DNA"/>
</dbReference>